<evidence type="ECO:0000256" key="2">
    <source>
        <dbReference type="SAM" id="Phobius"/>
    </source>
</evidence>
<proteinExistence type="predicted"/>
<reference evidence="3 4" key="1">
    <citation type="journal article" date="2012" name="Science">
        <title>The Paleozoic origin of enzymatic lignin decomposition reconstructed from 31 fungal genomes.</title>
        <authorList>
            <person name="Floudas D."/>
            <person name="Binder M."/>
            <person name="Riley R."/>
            <person name="Barry K."/>
            <person name="Blanchette R.A."/>
            <person name="Henrissat B."/>
            <person name="Martinez A.T."/>
            <person name="Otillar R."/>
            <person name="Spatafora J.W."/>
            <person name="Yadav J.S."/>
            <person name="Aerts A."/>
            <person name="Benoit I."/>
            <person name="Boyd A."/>
            <person name="Carlson A."/>
            <person name="Copeland A."/>
            <person name="Coutinho P.M."/>
            <person name="de Vries R.P."/>
            <person name="Ferreira P."/>
            <person name="Findley K."/>
            <person name="Foster B."/>
            <person name="Gaskell J."/>
            <person name="Glotzer D."/>
            <person name="Gorecki P."/>
            <person name="Heitman J."/>
            <person name="Hesse C."/>
            <person name="Hori C."/>
            <person name="Igarashi K."/>
            <person name="Jurgens J.A."/>
            <person name="Kallen N."/>
            <person name="Kersten P."/>
            <person name="Kohler A."/>
            <person name="Kuees U."/>
            <person name="Kumar T.K.A."/>
            <person name="Kuo A."/>
            <person name="LaButti K."/>
            <person name="Larrondo L.F."/>
            <person name="Lindquist E."/>
            <person name="Ling A."/>
            <person name="Lombard V."/>
            <person name="Lucas S."/>
            <person name="Lundell T."/>
            <person name="Martin R."/>
            <person name="McLaughlin D.J."/>
            <person name="Morgenstern I."/>
            <person name="Morin E."/>
            <person name="Murat C."/>
            <person name="Nagy L.G."/>
            <person name="Nolan M."/>
            <person name="Ohm R.A."/>
            <person name="Patyshakuliyeva A."/>
            <person name="Rokas A."/>
            <person name="Ruiz-Duenas F.J."/>
            <person name="Sabat G."/>
            <person name="Salamov A."/>
            <person name="Samejima M."/>
            <person name="Schmutz J."/>
            <person name="Slot J.C."/>
            <person name="St John F."/>
            <person name="Stenlid J."/>
            <person name="Sun H."/>
            <person name="Sun S."/>
            <person name="Syed K."/>
            <person name="Tsang A."/>
            <person name="Wiebenga A."/>
            <person name="Young D."/>
            <person name="Pisabarro A."/>
            <person name="Eastwood D.C."/>
            <person name="Martin F."/>
            <person name="Cullen D."/>
            <person name="Grigoriev I.V."/>
            <person name="Hibbett D.S."/>
        </authorList>
    </citation>
    <scope>NUCLEOTIDE SEQUENCE</scope>
    <source>
        <strain evidence="4">FP-58527</strain>
    </source>
</reference>
<feature type="coiled-coil region" evidence="1">
    <location>
        <begin position="17"/>
        <end position="58"/>
    </location>
</feature>
<sequence length="189" mass="20933">MALDTLTQSMQEGDGKIIDLEYKNSELQRELQVARTTLADVRAALENAHNDVGALTQELTTVCAELASSGRPREKIVAVVDVLKQTGLSQDMQIECIKDIVTDPFGPPVRTSNPVHQRAWLRLVAVYNDAVKHRDLDFQTRNKISSFPKVKGQAVLMILVMVLCITCCAYYKRAPWATSAPATSFLDTV</sequence>
<dbReference type="AlphaFoldDB" id="S8DV92"/>
<keyword evidence="2" id="KW-1133">Transmembrane helix</keyword>
<keyword evidence="1" id="KW-0175">Coiled coil</keyword>
<protein>
    <submittedName>
        <fullName evidence="3">Uncharacterized protein</fullName>
    </submittedName>
</protein>
<dbReference type="HOGENOM" id="CLU_1434474_0_0_1"/>
<dbReference type="InParanoid" id="S8DV92"/>
<organism evidence="3 4">
    <name type="scientific">Fomitopsis schrenkii</name>
    <name type="common">Brown rot fungus</name>
    <dbReference type="NCBI Taxonomy" id="2126942"/>
    <lineage>
        <taxon>Eukaryota</taxon>
        <taxon>Fungi</taxon>
        <taxon>Dikarya</taxon>
        <taxon>Basidiomycota</taxon>
        <taxon>Agaricomycotina</taxon>
        <taxon>Agaricomycetes</taxon>
        <taxon>Polyporales</taxon>
        <taxon>Fomitopsis</taxon>
    </lineage>
</organism>
<keyword evidence="2" id="KW-0812">Transmembrane</keyword>
<dbReference type="EMBL" id="KE504180">
    <property type="protein sequence ID" value="EPS97076.1"/>
    <property type="molecule type" value="Genomic_DNA"/>
</dbReference>
<keyword evidence="4" id="KW-1185">Reference proteome</keyword>
<dbReference type="Proteomes" id="UP000015241">
    <property type="component" value="Unassembled WGS sequence"/>
</dbReference>
<evidence type="ECO:0000313" key="3">
    <source>
        <dbReference type="EMBL" id="EPS97076.1"/>
    </source>
</evidence>
<keyword evidence="2" id="KW-0472">Membrane</keyword>
<gene>
    <name evidence="3" type="ORF">FOMPIDRAFT_84470</name>
</gene>
<evidence type="ECO:0000256" key="1">
    <source>
        <dbReference type="SAM" id="Coils"/>
    </source>
</evidence>
<accession>S8DV92</accession>
<name>S8DV92_FOMSC</name>
<evidence type="ECO:0000313" key="4">
    <source>
        <dbReference type="Proteomes" id="UP000015241"/>
    </source>
</evidence>
<feature type="transmembrane region" description="Helical" evidence="2">
    <location>
        <begin position="154"/>
        <end position="171"/>
    </location>
</feature>